<evidence type="ECO:0000313" key="1">
    <source>
        <dbReference type="EMBL" id="MAA13130.1"/>
    </source>
</evidence>
<dbReference type="EMBL" id="GFPF01001984">
    <property type="protein sequence ID" value="MAA13130.1"/>
    <property type="molecule type" value="Transcribed_RNA"/>
</dbReference>
<accession>A0A224YH80</accession>
<protein>
    <submittedName>
        <fullName evidence="1">Uncharacterized protein</fullName>
    </submittedName>
</protein>
<name>A0A224YH80_9ACAR</name>
<dbReference type="AlphaFoldDB" id="A0A224YH80"/>
<proteinExistence type="predicted"/>
<reference evidence="1" key="1">
    <citation type="journal article" date="2017" name="Parasit. Vectors">
        <title>Sialotranscriptomics of Rhipicephalus zambeziensis reveals intricate expression profiles of secretory proteins and suggests tight temporal transcriptional regulation during blood-feeding.</title>
        <authorList>
            <person name="de Castro M.H."/>
            <person name="de Klerk D."/>
            <person name="Pienaar R."/>
            <person name="Rees D.J.G."/>
            <person name="Mans B.J."/>
        </authorList>
    </citation>
    <scope>NUCLEOTIDE SEQUENCE</scope>
    <source>
        <tissue evidence="1">Salivary glands</tissue>
    </source>
</reference>
<organism evidence="1">
    <name type="scientific">Rhipicephalus zambeziensis</name>
    <dbReference type="NCBI Taxonomy" id="60191"/>
    <lineage>
        <taxon>Eukaryota</taxon>
        <taxon>Metazoa</taxon>
        <taxon>Ecdysozoa</taxon>
        <taxon>Arthropoda</taxon>
        <taxon>Chelicerata</taxon>
        <taxon>Arachnida</taxon>
        <taxon>Acari</taxon>
        <taxon>Parasitiformes</taxon>
        <taxon>Ixodida</taxon>
        <taxon>Ixodoidea</taxon>
        <taxon>Ixodidae</taxon>
        <taxon>Rhipicephalinae</taxon>
        <taxon>Rhipicephalus</taxon>
        <taxon>Rhipicephalus</taxon>
    </lineage>
</organism>
<sequence length="85" mass="9755">MRQKEAKCEVVRCNKVALIAQENVCAFEGVWSYFYLFSPTAKPFARHVSHKNKKKSNRGFGMASPEGRGIIIFFFLLRVRQESVA</sequence>